<protein>
    <submittedName>
        <fullName evidence="1">Pilus assembly protein PilP</fullName>
    </submittedName>
</protein>
<dbReference type="EMBL" id="WTVQ01000007">
    <property type="protein sequence ID" value="NMG74293.1"/>
    <property type="molecule type" value="Genomic_DNA"/>
</dbReference>
<dbReference type="PIRSF" id="PIRSF016481">
    <property type="entry name" value="Pilus_assembly_PilP"/>
    <property type="match status" value="1"/>
</dbReference>
<dbReference type="Proteomes" id="UP000648984">
    <property type="component" value="Unassembled WGS sequence"/>
</dbReference>
<gene>
    <name evidence="1" type="ORF">GPA25_05925</name>
</gene>
<dbReference type="RefSeq" id="WP_169259447.1">
    <property type="nucleotide sequence ID" value="NZ_WTVQ01000007.1"/>
</dbReference>
<reference evidence="1 2" key="1">
    <citation type="submission" date="2019-12" db="EMBL/GenBank/DDBJ databases">
        <title>Comparative genomics gives insights into the taxonomy of the Azoarcus-Aromatoleum group and reveals separate origins of nif in the plant-associated Azoarcus and non-plant-associated Aromatoleum sub-groups.</title>
        <authorList>
            <person name="Lafos M."/>
            <person name="Maluk M."/>
            <person name="Batista M."/>
            <person name="Junghare M."/>
            <person name="Carmona M."/>
            <person name="Faoro H."/>
            <person name="Cruz L.M."/>
            <person name="Battistoni F."/>
            <person name="De Souza E."/>
            <person name="Pedrosa F."/>
            <person name="Chen W.-M."/>
            <person name="Poole P.S."/>
            <person name="Dixon R.A."/>
            <person name="James E.K."/>
        </authorList>
    </citation>
    <scope>NUCLEOTIDE SEQUENCE [LARGE SCALE GENOMIC DNA]</scope>
    <source>
        <strain evidence="1 2">22Lin</strain>
    </source>
</reference>
<accession>A0ABX1Q8G2</accession>
<sequence length="172" mass="19084">MKRLLILLAGSLALVACSSEQEDIQSWMLEQEKGMTGSIKPLPEVKPFPLVKYDVEGGLDPFAASRIEPETKATTRGGPDLDRRREPLEAFPLESLQLVGVLTQNKKVHALVRADKNLFQVRVGNYVGQNFGLVTGISESEVTLKELVEDLNGDWVERISKLLLQEQQEAGK</sequence>
<dbReference type="Pfam" id="PF04351">
    <property type="entry name" value="PilP"/>
    <property type="match status" value="1"/>
</dbReference>
<comment type="caution">
    <text evidence="1">The sequence shown here is derived from an EMBL/GenBank/DDBJ whole genome shotgun (WGS) entry which is preliminary data.</text>
</comment>
<evidence type="ECO:0000313" key="2">
    <source>
        <dbReference type="Proteomes" id="UP000648984"/>
    </source>
</evidence>
<dbReference type="InterPro" id="IPR007446">
    <property type="entry name" value="PilP"/>
</dbReference>
<evidence type="ECO:0000313" key="1">
    <source>
        <dbReference type="EMBL" id="NMG74293.1"/>
    </source>
</evidence>
<organism evidence="1 2">
    <name type="scientific">Aromatoleum diolicum</name>
    <dbReference type="NCBI Taxonomy" id="75796"/>
    <lineage>
        <taxon>Bacteria</taxon>
        <taxon>Pseudomonadati</taxon>
        <taxon>Pseudomonadota</taxon>
        <taxon>Betaproteobacteria</taxon>
        <taxon>Rhodocyclales</taxon>
        <taxon>Rhodocyclaceae</taxon>
        <taxon>Aromatoleum</taxon>
    </lineage>
</organism>
<proteinExistence type="predicted"/>
<dbReference type="Gene3D" id="2.30.30.830">
    <property type="match status" value="1"/>
</dbReference>
<dbReference type="PROSITE" id="PS51257">
    <property type="entry name" value="PROKAR_LIPOPROTEIN"/>
    <property type="match status" value="1"/>
</dbReference>
<name>A0ABX1Q8G2_9RHOO</name>
<keyword evidence="2" id="KW-1185">Reference proteome</keyword>